<name>A0A8J8GMX7_9EURY</name>
<evidence type="ECO:0000313" key="4">
    <source>
        <dbReference type="Proteomes" id="UP001016761"/>
    </source>
</evidence>
<dbReference type="RefSeq" id="WP_174681237.1">
    <property type="nucleotide sequence ID" value="NZ_JABUQZ010000001.1"/>
</dbReference>
<evidence type="ECO:0000313" key="2">
    <source>
        <dbReference type="EMBL" id="NUC73401.1"/>
    </source>
</evidence>
<evidence type="ECO:0000313" key="1">
    <source>
        <dbReference type="EMBL" id="NUB90782.1"/>
    </source>
</evidence>
<dbReference type="EMBL" id="JABUQZ010000001">
    <property type="protein sequence ID" value="NUC73401.1"/>
    <property type="molecule type" value="Genomic_DNA"/>
</dbReference>
<dbReference type="OrthoDB" id="169264at2157"/>
<proteinExistence type="predicted"/>
<organism evidence="1 3">
    <name type="scientific">Haloterrigena gelatinilytica</name>
    <dbReference type="NCBI Taxonomy" id="2741724"/>
    <lineage>
        <taxon>Archaea</taxon>
        <taxon>Methanobacteriati</taxon>
        <taxon>Methanobacteriota</taxon>
        <taxon>Stenosarchaea group</taxon>
        <taxon>Halobacteria</taxon>
        <taxon>Halobacteriales</taxon>
        <taxon>Natrialbaceae</taxon>
        <taxon>Haloterrigena</taxon>
    </lineage>
</organism>
<evidence type="ECO:0008006" key="5">
    <source>
        <dbReference type="Google" id="ProtNLM"/>
    </source>
</evidence>
<dbReference type="Proteomes" id="UP001016761">
    <property type="component" value="Unassembled WGS sequence"/>
</dbReference>
<accession>A0A8J8GMX7</accession>
<dbReference type="EMBL" id="JABURA010000001">
    <property type="protein sequence ID" value="NUB90782.1"/>
    <property type="molecule type" value="Genomic_DNA"/>
</dbReference>
<dbReference type="InterPro" id="IPR055998">
    <property type="entry name" value="DUF7576"/>
</dbReference>
<dbReference type="AlphaFoldDB" id="A0A8J8GMX7"/>
<protein>
    <recommendedName>
        <fullName evidence="5">Small CPxCG-related zinc finger protein</fullName>
    </recommendedName>
</protein>
<comment type="caution">
    <text evidence="1">The sequence shown here is derived from an EMBL/GenBank/DDBJ whole genome shotgun (WGS) entry which is preliminary data.</text>
</comment>
<reference evidence="1 4" key="1">
    <citation type="submission" date="2020-06" db="EMBL/GenBank/DDBJ databases">
        <title>Haloterrigena sp. nov., an extremely halophilic archaeon isolated from a saline sediment.</title>
        <authorList>
            <person name="Liu B.-B."/>
        </authorList>
    </citation>
    <scope>NUCLEOTIDE SEQUENCE</scope>
    <source>
        <strain evidence="1">SYSU A121-1</strain>
        <strain evidence="2 4">SYSU A558-1</strain>
    </source>
</reference>
<evidence type="ECO:0000313" key="3">
    <source>
        <dbReference type="Proteomes" id="UP000728647"/>
    </source>
</evidence>
<dbReference type="Proteomes" id="UP000728647">
    <property type="component" value="Unassembled WGS sequence"/>
</dbReference>
<sequence>MADSTDEDAQECRVCGDTVASSANHRVVTAVEDGETVYEHFCSDDCLEIWES</sequence>
<keyword evidence="4" id="KW-1185">Reference proteome</keyword>
<dbReference type="Pfam" id="PF24461">
    <property type="entry name" value="DUF7576"/>
    <property type="match status" value="1"/>
</dbReference>
<gene>
    <name evidence="1" type="ORF">HT576_07070</name>
    <name evidence="2" type="ORF">HTZ84_13945</name>
</gene>